<dbReference type="EMBL" id="CAJVRM010000540">
    <property type="protein sequence ID" value="CAG8981921.1"/>
    <property type="molecule type" value="Genomic_DNA"/>
</dbReference>
<evidence type="ECO:0000256" key="1">
    <source>
        <dbReference type="SAM" id="Coils"/>
    </source>
</evidence>
<evidence type="ECO:0000313" key="2">
    <source>
        <dbReference type="EMBL" id="CAG8981921.1"/>
    </source>
</evidence>
<feature type="coiled-coil region" evidence="1">
    <location>
        <begin position="51"/>
        <end position="85"/>
    </location>
</feature>
<sequence>MSFDKAPCSIIAFNQTYENPGNDANMEHSSSTTEELFPQQFEYHHPHTDDYDALYEELESCKDKITQLEKENIVLRGRLDELSMTSPSEMSVEFETSTPISLNENDEVQDIVTPEEEGIMDYVTSTLNDLELDEEGVCDIQLPSELDQNVEEDFPASSPGLKDDEFDIEVCDIQAPSELDQTEEMSFVEYYSYPESKVEPTANDTRILFDMRDLLDQVAPSLQEDVPVPYVRSISSGPYYDTERFAALIKKKTGIAQVGKTIFIIKNLIRGLLDVAKIGEPPTEVDGEHLKAAWEGCGEETARKLDRVYEEVKAWLQDKRGA</sequence>
<protein>
    <submittedName>
        <fullName evidence="2">Uncharacterized protein</fullName>
    </submittedName>
</protein>
<keyword evidence="3" id="KW-1185">Reference proteome</keyword>
<proteinExistence type="predicted"/>
<keyword evidence="1" id="KW-0175">Coiled coil</keyword>
<organism evidence="2 3">
    <name type="scientific">Hymenoscyphus albidus</name>
    <dbReference type="NCBI Taxonomy" id="595503"/>
    <lineage>
        <taxon>Eukaryota</taxon>
        <taxon>Fungi</taxon>
        <taxon>Dikarya</taxon>
        <taxon>Ascomycota</taxon>
        <taxon>Pezizomycotina</taxon>
        <taxon>Leotiomycetes</taxon>
        <taxon>Helotiales</taxon>
        <taxon>Helotiaceae</taxon>
        <taxon>Hymenoscyphus</taxon>
    </lineage>
</organism>
<reference evidence="2" key="1">
    <citation type="submission" date="2021-07" db="EMBL/GenBank/DDBJ databases">
        <authorList>
            <person name="Durling M."/>
        </authorList>
    </citation>
    <scope>NUCLEOTIDE SEQUENCE</scope>
</reference>
<name>A0A9N9M2L4_9HELO</name>
<dbReference type="OrthoDB" id="10289802at2759"/>
<comment type="caution">
    <text evidence="2">The sequence shown here is derived from an EMBL/GenBank/DDBJ whole genome shotgun (WGS) entry which is preliminary data.</text>
</comment>
<accession>A0A9N9M2L4</accession>
<evidence type="ECO:0000313" key="3">
    <source>
        <dbReference type="Proteomes" id="UP000701801"/>
    </source>
</evidence>
<dbReference type="Proteomes" id="UP000701801">
    <property type="component" value="Unassembled WGS sequence"/>
</dbReference>
<gene>
    <name evidence="2" type="ORF">HYALB_00009177</name>
</gene>
<dbReference type="AlphaFoldDB" id="A0A9N9M2L4"/>